<proteinExistence type="predicted"/>
<keyword evidence="2" id="KW-1185">Reference proteome</keyword>
<dbReference type="EMBL" id="BOOH01000023">
    <property type="protein sequence ID" value="GIH76766.1"/>
    <property type="molecule type" value="Genomic_DNA"/>
</dbReference>
<gene>
    <name evidence="1" type="ORF">Plo01_31950</name>
</gene>
<sequence length="64" mass="6894">MRVVRWPGPPAVVKVKTRGVLTVAVSPALTHREVLELASLVLSGSEYQEFRREIDPAPPASGAT</sequence>
<evidence type="ECO:0000313" key="2">
    <source>
        <dbReference type="Proteomes" id="UP000616724"/>
    </source>
</evidence>
<organism evidence="1 2">
    <name type="scientific">Planobispora longispora</name>
    <dbReference type="NCBI Taxonomy" id="28887"/>
    <lineage>
        <taxon>Bacteria</taxon>
        <taxon>Bacillati</taxon>
        <taxon>Actinomycetota</taxon>
        <taxon>Actinomycetes</taxon>
        <taxon>Streptosporangiales</taxon>
        <taxon>Streptosporangiaceae</taxon>
        <taxon>Planobispora</taxon>
    </lineage>
</organism>
<accession>A0A8J3RI15</accession>
<protein>
    <submittedName>
        <fullName evidence="1">Uncharacterized protein</fullName>
    </submittedName>
</protein>
<dbReference type="AlphaFoldDB" id="A0A8J3RI15"/>
<evidence type="ECO:0000313" key="1">
    <source>
        <dbReference type="EMBL" id="GIH76766.1"/>
    </source>
</evidence>
<comment type="caution">
    <text evidence="1">The sequence shown here is derived from an EMBL/GenBank/DDBJ whole genome shotgun (WGS) entry which is preliminary data.</text>
</comment>
<dbReference type="RefSeq" id="WP_203891369.1">
    <property type="nucleotide sequence ID" value="NZ_BOOH01000023.1"/>
</dbReference>
<reference evidence="1 2" key="1">
    <citation type="submission" date="2021-01" db="EMBL/GenBank/DDBJ databases">
        <title>Whole genome shotgun sequence of Planobispora longispora NBRC 13918.</title>
        <authorList>
            <person name="Komaki H."/>
            <person name="Tamura T."/>
        </authorList>
    </citation>
    <scope>NUCLEOTIDE SEQUENCE [LARGE SCALE GENOMIC DNA]</scope>
    <source>
        <strain evidence="1 2">NBRC 13918</strain>
    </source>
</reference>
<name>A0A8J3RI15_9ACTN</name>
<dbReference type="Proteomes" id="UP000616724">
    <property type="component" value="Unassembled WGS sequence"/>
</dbReference>